<comment type="caution">
    <text evidence="5">The sequence shown here is derived from an EMBL/GenBank/DDBJ whole genome shotgun (WGS) entry which is preliminary data.</text>
</comment>
<reference evidence="5 6" key="1">
    <citation type="journal article" date="2023" name="IMA Fungus">
        <title>Comparative genomic study of the Penicillium genus elucidates a diverse pangenome and 15 lateral gene transfer events.</title>
        <authorList>
            <person name="Petersen C."/>
            <person name="Sorensen T."/>
            <person name="Nielsen M.R."/>
            <person name="Sondergaard T.E."/>
            <person name="Sorensen J.L."/>
            <person name="Fitzpatrick D.A."/>
            <person name="Frisvad J.C."/>
            <person name="Nielsen K.L."/>
        </authorList>
    </citation>
    <scope>NUCLEOTIDE SEQUENCE [LARGE SCALE GENOMIC DNA]</scope>
    <source>
        <strain evidence="5 6">IBT 35679</strain>
    </source>
</reference>
<proteinExistence type="inferred from homology"/>
<dbReference type="GO" id="GO:0005634">
    <property type="term" value="C:nucleus"/>
    <property type="evidence" value="ECO:0007669"/>
    <property type="project" value="TreeGrafter"/>
</dbReference>
<evidence type="ECO:0000313" key="6">
    <source>
        <dbReference type="Proteomes" id="UP001220324"/>
    </source>
</evidence>
<organism evidence="5 6">
    <name type="scientific">Penicillium frequentans</name>
    <dbReference type="NCBI Taxonomy" id="3151616"/>
    <lineage>
        <taxon>Eukaryota</taxon>
        <taxon>Fungi</taxon>
        <taxon>Dikarya</taxon>
        <taxon>Ascomycota</taxon>
        <taxon>Pezizomycotina</taxon>
        <taxon>Eurotiomycetes</taxon>
        <taxon>Eurotiomycetidae</taxon>
        <taxon>Eurotiales</taxon>
        <taxon>Aspergillaceae</taxon>
        <taxon>Penicillium</taxon>
    </lineage>
</organism>
<evidence type="ECO:0000256" key="1">
    <source>
        <dbReference type="ARBA" id="ARBA00006328"/>
    </source>
</evidence>
<dbReference type="InterPro" id="IPR051164">
    <property type="entry name" value="NmrA-like_oxidored"/>
</dbReference>
<evidence type="ECO:0000313" key="5">
    <source>
        <dbReference type="EMBL" id="KAJ5553035.1"/>
    </source>
</evidence>
<sequence length="346" mass="38295">MEVKLITIFGATGNQGGSVARSLLKNPAFRVRGITRNPASDASKTLSSQGAEMVKANGLDPEEMRVAFRGSWGIFLNINSDDKIFTNPENPTEFDMGKIIADAAASEGVQHFVFSSGAPCSELTNGKVAMKAMDMKYKTEQYIRSLGVFKSVLPLSPGWFLENFLSIEAAPIFGGFPHFPNDEGRLVFRTPHWGGKEDVPWLSISDDFGDIVQGALLDPETWNGHFIHALSNVRSFKELTEDFQEATAREATWIPILPSWEQFETHGIHELEDVKLMFGLTQVTGGKYFGETTEIDTATKLKKATAVALEYPQEKHRLMTVKEWFATRFANTTLCKEDGTTPNSSA</sequence>
<accession>A0AAD6D3T6</accession>
<comment type="similarity">
    <text evidence="1">Belongs to the NmrA-type oxidoreductase family.</text>
</comment>
<dbReference type="PANTHER" id="PTHR42748:SF30">
    <property type="entry name" value="NMRA-LIKE DOMAIN-CONTAINING PROTEIN"/>
    <property type="match status" value="1"/>
</dbReference>
<dbReference type="PANTHER" id="PTHR42748">
    <property type="entry name" value="NITROGEN METABOLITE REPRESSION PROTEIN NMRA FAMILY MEMBER"/>
    <property type="match status" value="1"/>
</dbReference>
<dbReference type="InterPro" id="IPR036291">
    <property type="entry name" value="NAD(P)-bd_dom_sf"/>
</dbReference>
<evidence type="ECO:0000259" key="4">
    <source>
        <dbReference type="Pfam" id="PF05368"/>
    </source>
</evidence>
<dbReference type="EMBL" id="JAQIZZ010000002">
    <property type="protein sequence ID" value="KAJ5553035.1"/>
    <property type="molecule type" value="Genomic_DNA"/>
</dbReference>
<dbReference type="Gene3D" id="3.40.50.720">
    <property type="entry name" value="NAD(P)-binding Rossmann-like Domain"/>
    <property type="match status" value="1"/>
</dbReference>
<keyword evidence="3" id="KW-0560">Oxidoreductase</keyword>
<dbReference type="InterPro" id="IPR008030">
    <property type="entry name" value="NmrA-like"/>
</dbReference>
<dbReference type="Proteomes" id="UP001220324">
    <property type="component" value="Unassembled WGS sequence"/>
</dbReference>
<feature type="domain" description="NmrA-like" evidence="4">
    <location>
        <begin position="4"/>
        <end position="302"/>
    </location>
</feature>
<dbReference type="SUPFAM" id="SSF51735">
    <property type="entry name" value="NAD(P)-binding Rossmann-fold domains"/>
    <property type="match status" value="1"/>
</dbReference>
<evidence type="ECO:0000256" key="2">
    <source>
        <dbReference type="ARBA" id="ARBA00022857"/>
    </source>
</evidence>
<dbReference type="GO" id="GO:0016491">
    <property type="term" value="F:oxidoreductase activity"/>
    <property type="evidence" value="ECO:0007669"/>
    <property type="project" value="UniProtKB-KW"/>
</dbReference>
<dbReference type="Gene3D" id="3.90.25.10">
    <property type="entry name" value="UDP-galactose 4-epimerase, domain 1"/>
    <property type="match status" value="1"/>
</dbReference>
<dbReference type="AlphaFoldDB" id="A0AAD6D3T6"/>
<keyword evidence="2" id="KW-0521">NADP</keyword>
<gene>
    <name evidence="5" type="ORF">N7494_002413</name>
</gene>
<name>A0AAD6D3T6_9EURO</name>
<protein>
    <recommendedName>
        <fullName evidence="4">NmrA-like domain-containing protein</fullName>
    </recommendedName>
</protein>
<keyword evidence="6" id="KW-1185">Reference proteome</keyword>
<dbReference type="CDD" id="cd05251">
    <property type="entry name" value="NmrA_like_SDR_a"/>
    <property type="match status" value="1"/>
</dbReference>
<evidence type="ECO:0000256" key="3">
    <source>
        <dbReference type="ARBA" id="ARBA00023002"/>
    </source>
</evidence>
<dbReference type="Pfam" id="PF05368">
    <property type="entry name" value="NmrA"/>
    <property type="match status" value="1"/>
</dbReference>